<dbReference type="AlphaFoldDB" id="F9WNA9"/>
<dbReference type="VEuPathDB" id="TriTrypDB:TvY486_0017350"/>
<dbReference type="EMBL" id="CAEX01002412">
    <property type="protein sequence ID" value="CCD19025.1"/>
    <property type="molecule type" value="Genomic_DNA"/>
</dbReference>
<evidence type="ECO:0000313" key="2">
    <source>
        <dbReference type="EMBL" id="CCD19025.1"/>
    </source>
</evidence>
<feature type="compositionally biased region" description="Basic and acidic residues" evidence="1">
    <location>
        <begin position="280"/>
        <end position="290"/>
    </location>
</feature>
<protein>
    <submittedName>
        <fullName evidence="2">Uncharacterized protein</fullName>
    </submittedName>
</protein>
<feature type="compositionally biased region" description="Basic residues" evidence="1">
    <location>
        <begin position="303"/>
        <end position="313"/>
    </location>
</feature>
<accession>F9WNA9</accession>
<evidence type="ECO:0000313" key="3">
    <source>
        <dbReference type="Proteomes" id="UP000009027"/>
    </source>
</evidence>
<feature type="region of interest" description="Disordered" evidence="1">
    <location>
        <begin position="269"/>
        <end position="313"/>
    </location>
</feature>
<evidence type="ECO:0000256" key="1">
    <source>
        <dbReference type="SAM" id="MobiDB-lite"/>
    </source>
</evidence>
<reference evidence="2 3" key="1">
    <citation type="journal article" date="2012" name="Proc. Natl. Acad. Sci. U.S.A.">
        <title>Antigenic diversity is generated by distinct evolutionary mechanisms in African trypanosome species.</title>
        <authorList>
            <person name="Jackson A.P."/>
            <person name="Berry A."/>
            <person name="Aslett M."/>
            <person name="Allison H.C."/>
            <person name="Burton P."/>
            <person name="Vavrova-Anderson J."/>
            <person name="Brown R."/>
            <person name="Browne H."/>
            <person name="Corton N."/>
            <person name="Hauser H."/>
            <person name="Gamble J."/>
            <person name="Gilderthorp R."/>
            <person name="Marcello L."/>
            <person name="McQuillan J."/>
            <person name="Otto T.D."/>
            <person name="Quail M.A."/>
            <person name="Sanders M.J."/>
            <person name="van Tonder A."/>
            <person name="Ginger M.L."/>
            <person name="Field M.C."/>
            <person name="Barry J.D."/>
            <person name="Hertz-Fowler C."/>
            <person name="Berriman M."/>
        </authorList>
    </citation>
    <scope>NUCLEOTIDE SEQUENCE</scope>
    <source>
        <strain evidence="2 3">Y486</strain>
    </source>
</reference>
<keyword evidence="3" id="KW-1185">Reference proteome</keyword>
<name>F9WNA9_TRYVY</name>
<sequence>MHSATGPKVHKHLRPPRGSLGHRSPLAPHAGTLVAPVRVSACFHLHLTAARPPVEGHAHMRPLAVVGMCARGKRAKCDTKRLTSQQTQGQLVEGCGVGSDIWCSTLLRVRVTAVGKRSALDKQTQRGASILSLNASQALLDASECKCALPPCGGKGHVKTRSRKGSHLRAPPMQKTRFFEARRRASGGSTVQERGQEHNVARLRGTIQHAFTPPRKAKASSAHIKNWPPLSMRAARVCGDGGTSGSGSPTRIVARTAASVGSFLAPLRARSTRASQSPEHATRIASDRPWKSAGAFIVDKTPRQNKQRRQRKQ</sequence>
<proteinExistence type="predicted"/>
<feature type="region of interest" description="Disordered" evidence="1">
    <location>
        <begin position="1"/>
        <end position="27"/>
    </location>
</feature>
<dbReference type="Proteomes" id="UP000009027">
    <property type="component" value="Unassembled WGS sequence"/>
</dbReference>
<organism evidence="2 3">
    <name type="scientific">Trypanosoma vivax (strain Y486)</name>
    <dbReference type="NCBI Taxonomy" id="1055687"/>
    <lineage>
        <taxon>Eukaryota</taxon>
        <taxon>Discoba</taxon>
        <taxon>Euglenozoa</taxon>
        <taxon>Kinetoplastea</taxon>
        <taxon>Metakinetoplastina</taxon>
        <taxon>Trypanosomatida</taxon>
        <taxon>Trypanosomatidae</taxon>
        <taxon>Trypanosoma</taxon>
        <taxon>Duttonella</taxon>
    </lineage>
</organism>
<gene>
    <name evidence="2" type="ORF">TvY486_0017350</name>
</gene>